<dbReference type="InterPro" id="IPR011928">
    <property type="entry name" value="Phage_phiJL001_Gp84"/>
</dbReference>
<accession>A0A5B8KTV5</accession>
<name>A0A5B8KTV5_9HYPH</name>
<dbReference type="EMBL" id="CP042301">
    <property type="protein sequence ID" value="QDY99056.1"/>
    <property type="molecule type" value="Genomic_DNA"/>
</dbReference>
<dbReference type="Pfam" id="PF09931">
    <property type="entry name" value="Phage_phiJL001_Gp84_N"/>
    <property type="match status" value="1"/>
</dbReference>
<dbReference type="KEGG" id="niy:FQ775_00985"/>
<evidence type="ECO:0000259" key="1">
    <source>
        <dbReference type="Pfam" id="PF09356"/>
    </source>
</evidence>
<dbReference type="RefSeq" id="WP_146297706.1">
    <property type="nucleotide sequence ID" value="NZ_CP042301.2"/>
</dbReference>
<dbReference type="NCBIfam" id="TIGR02218">
    <property type="entry name" value="phg_TIGR02218"/>
    <property type="match status" value="1"/>
</dbReference>
<reference evidence="2" key="1">
    <citation type="submission" date="2020-04" db="EMBL/GenBank/DDBJ databases">
        <title>Nitratireductor sp. nov. isolated from mangrove soil.</title>
        <authorList>
            <person name="Ye Y."/>
        </authorList>
    </citation>
    <scope>NUCLEOTIDE SEQUENCE</scope>
    <source>
        <strain evidence="2">SY7</strain>
    </source>
</reference>
<protein>
    <submittedName>
        <fullName evidence="2">DUF2163 domain-containing protein</fullName>
    </submittedName>
</protein>
<dbReference type="Pfam" id="PF09356">
    <property type="entry name" value="Phage_BR0599"/>
    <property type="match status" value="1"/>
</dbReference>
<dbReference type="OrthoDB" id="1633386at2"/>
<proteinExistence type="predicted"/>
<sequence>MKTLPAGLAAMLATGVTTRCNCWRIERADGQVFGFTDHDRQLSFDGVDYEPATALSASETAASLGLAVDTLEAAGALSSDAINEDELARKLWDNASVTQIVVDWSDTANRVVTFAGSIGEVERGPLAFRAELRSLSHALNQRTGRIFGSLCDADLGDARCAVNLALAAFSAAGTASAAVSRWAFRTTGLAAFETGWFKAGKLTWTSGANAGAVIEIKRHVDAGATHLVELAEEMPFDIGVGDAFAITAGCDKTVETCKAKFDNVVNFRGFPSMPGNDWVTSYPNREDGNDGGGLGD</sequence>
<evidence type="ECO:0000313" key="2">
    <source>
        <dbReference type="EMBL" id="QDY99056.1"/>
    </source>
</evidence>
<feature type="domain" description="Bacteriophage phiJL001 Gp84 C-terminal" evidence="1">
    <location>
        <begin position="195"/>
        <end position="277"/>
    </location>
</feature>
<evidence type="ECO:0000313" key="3">
    <source>
        <dbReference type="Proteomes" id="UP000321389"/>
    </source>
</evidence>
<dbReference type="AlphaFoldDB" id="A0A5B8KTV5"/>
<keyword evidence="3" id="KW-1185">Reference proteome</keyword>
<gene>
    <name evidence="2" type="ORF">FQ775_00985</name>
</gene>
<dbReference type="Proteomes" id="UP000321389">
    <property type="component" value="Chromosome"/>
</dbReference>
<dbReference type="InterPro" id="IPR018964">
    <property type="entry name" value="Phage_phiJL001_Gp84_C"/>
</dbReference>
<organism evidence="2 3">
    <name type="scientific">Nitratireductor mangrovi</name>
    <dbReference type="NCBI Taxonomy" id="2599600"/>
    <lineage>
        <taxon>Bacteria</taxon>
        <taxon>Pseudomonadati</taxon>
        <taxon>Pseudomonadota</taxon>
        <taxon>Alphaproteobacteria</taxon>
        <taxon>Hyphomicrobiales</taxon>
        <taxon>Phyllobacteriaceae</taxon>
        <taxon>Nitratireductor</taxon>
    </lineage>
</organism>